<name>A0A7R8Z541_TIMDO</name>
<accession>A0A7R8Z541</accession>
<evidence type="ECO:0000313" key="2">
    <source>
        <dbReference type="EMBL" id="CAD7194313.1"/>
    </source>
</evidence>
<dbReference type="Gene3D" id="2.60.120.40">
    <property type="match status" value="1"/>
</dbReference>
<dbReference type="AlphaFoldDB" id="A0A7R8Z541"/>
<dbReference type="Pfam" id="PF00386">
    <property type="entry name" value="C1q"/>
    <property type="match status" value="1"/>
</dbReference>
<protein>
    <recommendedName>
        <fullName evidence="1">C1q domain-containing protein</fullName>
    </recommendedName>
</protein>
<gene>
    <name evidence="2" type="ORF">TDIB3V08_LOCUS740</name>
</gene>
<dbReference type="SUPFAM" id="SSF49842">
    <property type="entry name" value="TNF-like"/>
    <property type="match status" value="1"/>
</dbReference>
<feature type="domain" description="C1q" evidence="1">
    <location>
        <begin position="124"/>
        <end position="225"/>
    </location>
</feature>
<dbReference type="InterPro" id="IPR008983">
    <property type="entry name" value="Tumour_necrosis_fac-like_dom"/>
</dbReference>
<proteinExistence type="predicted"/>
<dbReference type="EMBL" id="OA564441">
    <property type="protein sequence ID" value="CAD7194313.1"/>
    <property type="molecule type" value="Genomic_DNA"/>
</dbReference>
<dbReference type="InterPro" id="IPR001073">
    <property type="entry name" value="C1q_dom"/>
</dbReference>
<reference evidence="2" key="1">
    <citation type="submission" date="2020-11" db="EMBL/GenBank/DDBJ databases">
        <authorList>
            <person name="Tran Van P."/>
        </authorList>
    </citation>
    <scope>NUCLEOTIDE SEQUENCE</scope>
</reference>
<sequence>MIASHGATRKPHAHNATPLIFPVMSFHLGRKQCARAGMFVDKTSHTETEKRGTFDHAPNLQPTGPIYSVALLPLATMMAQSYKLILALLAAFACYCDCALPDKAVSVVGSRKLATAHDCNGAIAFSALGAQPKAEGSTSKLAFRNVLADKGVGWSKDSGEFTCFCPGLYQFSFAGSGTPATRLSLKKKLSNSEEWTTIVSTGPGGGANFAITDMDIGDQAAVWLDAGELLPDVKTSSFSLFRLAKK</sequence>
<evidence type="ECO:0000259" key="1">
    <source>
        <dbReference type="Pfam" id="PF00386"/>
    </source>
</evidence>
<organism evidence="2">
    <name type="scientific">Timema douglasi</name>
    <name type="common">Walking stick</name>
    <dbReference type="NCBI Taxonomy" id="61478"/>
    <lineage>
        <taxon>Eukaryota</taxon>
        <taxon>Metazoa</taxon>
        <taxon>Ecdysozoa</taxon>
        <taxon>Arthropoda</taxon>
        <taxon>Hexapoda</taxon>
        <taxon>Insecta</taxon>
        <taxon>Pterygota</taxon>
        <taxon>Neoptera</taxon>
        <taxon>Polyneoptera</taxon>
        <taxon>Phasmatodea</taxon>
        <taxon>Timematodea</taxon>
        <taxon>Timematoidea</taxon>
        <taxon>Timematidae</taxon>
        <taxon>Timema</taxon>
    </lineage>
</organism>